<dbReference type="RefSeq" id="WP_146863164.1">
    <property type="nucleotide sequence ID" value="NZ_BARK01000021.1"/>
</dbReference>
<accession>A0A511BBX8</accession>
<gene>
    <name evidence="2" type="ORF">GKA01_23200</name>
</gene>
<reference evidence="2 3" key="1">
    <citation type="submission" date="2019-07" db="EMBL/GenBank/DDBJ databases">
        <title>Whole genome shotgun sequence of Gluconobacter kanchanaburiensis NBRC 103587.</title>
        <authorList>
            <person name="Hosoyama A."/>
            <person name="Uohara A."/>
            <person name="Ohji S."/>
            <person name="Ichikawa N."/>
        </authorList>
    </citation>
    <scope>NUCLEOTIDE SEQUENCE [LARGE SCALE GENOMIC DNA]</scope>
    <source>
        <strain evidence="2 3">NBRC 103587</strain>
    </source>
</reference>
<dbReference type="EMBL" id="BJVA01000017">
    <property type="protein sequence ID" value="GEK97123.1"/>
    <property type="molecule type" value="Genomic_DNA"/>
</dbReference>
<feature type="transmembrane region" description="Helical" evidence="1">
    <location>
        <begin position="108"/>
        <end position="128"/>
    </location>
</feature>
<keyword evidence="1" id="KW-0472">Membrane</keyword>
<dbReference type="Pfam" id="PF11188">
    <property type="entry name" value="DUF2975"/>
    <property type="match status" value="1"/>
</dbReference>
<proteinExistence type="predicted"/>
<feature type="transmembrane region" description="Helical" evidence="1">
    <location>
        <begin position="148"/>
        <end position="167"/>
    </location>
</feature>
<keyword evidence="1" id="KW-0812">Transmembrane</keyword>
<dbReference type="OrthoDB" id="7349915at2"/>
<protein>
    <recommendedName>
        <fullName evidence="4">DUF2975 domain-containing protein</fullName>
    </recommendedName>
</protein>
<evidence type="ECO:0000256" key="1">
    <source>
        <dbReference type="SAM" id="Phobius"/>
    </source>
</evidence>
<keyword evidence="1" id="KW-1133">Transmembrane helix</keyword>
<sequence>MIRSDPALPTTRTTAESISVLFHIPAGISVLVAAGHVCAALQNSLPSFLTHWIGWQFLMRPWQDLSTMTHLGRAFQDICQAVILYRIAALVFECLQEKIFTATNVRSLRLIGFAGLASLGVPFLSGFVQGVMGFPANTPSTHAPFYDVETFSDLGLVALPFVMAWIFSKGLELRRELDDVV</sequence>
<name>A0A511BBX8_9PROT</name>
<keyword evidence="3" id="KW-1185">Reference proteome</keyword>
<comment type="caution">
    <text evidence="2">The sequence shown here is derived from an EMBL/GenBank/DDBJ whole genome shotgun (WGS) entry which is preliminary data.</text>
</comment>
<evidence type="ECO:0008006" key="4">
    <source>
        <dbReference type="Google" id="ProtNLM"/>
    </source>
</evidence>
<dbReference type="Proteomes" id="UP000321079">
    <property type="component" value="Unassembled WGS sequence"/>
</dbReference>
<dbReference type="InterPro" id="IPR021354">
    <property type="entry name" value="DUF2975"/>
</dbReference>
<organism evidence="2 3">
    <name type="scientific">Gluconobacter kanchanaburiensis NBRC 103587</name>
    <dbReference type="NCBI Taxonomy" id="1307948"/>
    <lineage>
        <taxon>Bacteria</taxon>
        <taxon>Pseudomonadati</taxon>
        <taxon>Pseudomonadota</taxon>
        <taxon>Alphaproteobacteria</taxon>
        <taxon>Acetobacterales</taxon>
        <taxon>Acetobacteraceae</taxon>
        <taxon>Gluconobacter</taxon>
    </lineage>
</organism>
<feature type="transmembrane region" description="Helical" evidence="1">
    <location>
        <begin position="20"/>
        <end position="41"/>
    </location>
</feature>
<evidence type="ECO:0000313" key="3">
    <source>
        <dbReference type="Proteomes" id="UP000321079"/>
    </source>
</evidence>
<dbReference type="AlphaFoldDB" id="A0A511BBX8"/>
<evidence type="ECO:0000313" key="2">
    <source>
        <dbReference type="EMBL" id="GEK97123.1"/>
    </source>
</evidence>